<keyword evidence="1" id="KW-0812">Transmembrane</keyword>
<dbReference type="Proteomes" id="UP000694680">
    <property type="component" value="Chromosome 5"/>
</dbReference>
<proteinExistence type="predicted"/>
<keyword evidence="3" id="KW-1185">Reference proteome</keyword>
<reference evidence="2" key="2">
    <citation type="submission" date="2025-08" db="UniProtKB">
        <authorList>
            <consortium name="Ensembl"/>
        </authorList>
    </citation>
    <scope>IDENTIFICATION</scope>
</reference>
<dbReference type="AlphaFoldDB" id="A0A8C5DVK4"/>
<name>A0A8C5DVK4_GOUWI</name>
<evidence type="ECO:0000313" key="2">
    <source>
        <dbReference type="Ensembl" id="ENSGWIP00000008711.1"/>
    </source>
</evidence>
<protein>
    <submittedName>
        <fullName evidence="2">Uncharacterized protein</fullName>
    </submittedName>
</protein>
<keyword evidence="1" id="KW-1133">Transmembrane helix</keyword>
<feature type="transmembrane region" description="Helical" evidence="1">
    <location>
        <begin position="12"/>
        <end position="36"/>
    </location>
</feature>
<organism evidence="2 3">
    <name type="scientific">Gouania willdenowi</name>
    <name type="common">Blunt-snouted clingfish</name>
    <name type="synonym">Lepadogaster willdenowi</name>
    <dbReference type="NCBI Taxonomy" id="441366"/>
    <lineage>
        <taxon>Eukaryota</taxon>
        <taxon>Metazoa</taxon>
        <taxon>Chordata</taxon>
        <taxon>Craniata</taxon>
        <taxon>Vertebrata</taxon>
        <taxon>Euteleostomi</taxon>
        <taxon>Actinopterygii</taxon>
        <taxon>Neopterygii</taxon>
        <taxon>Teleostei</taxon>
        <taxon>Neoteleostei</taxon>
        <taxon>Acanthomorphata</taxon>
        <taxon>Ovalentaria</taxon>
        <taxon>Blenniimorphae</taxon>
        <taxon>Blenniiformes</taxon>
        <taxon>Gobiesocoidei</taxon>
        <taxon>Gobiesocidae</taxon>
        <taxon>Gobiesocinae</taxon>
        <taxon>Gouania</taxon>
    </lineage>
</organism>
<reference evidence="2" key="3">
    <citation type="submission" date="2025-09" db="UniProtKB">
        <authorList>
            <consortium name="Ensembl"/>
        </authorList>
    </citation>
    <scope>IDENTIFICATION</scope>
</reference>
<evidence type="ECO:0000313" key="3">
    <source>
        <dbReference type="Proteomes" id="UP000694680"/>
    </source>
</evidence>
<evidence type="ECO:0000256" key="1">
    <source>
        <dbReference type="SAM" id="Phobius"/>
    </source>
</evidence>
<accession>A0A8C5DVK4</accession>
<dbReference type="Ensembl" id="ENSGWIT00000009738.1">
    <property type="protein sequence ID" value="ENSGWIP00000008711.1"/>
    <property type="gene ID" value="ENSGWIG00000005204.1"/>
</dbReference>
<reference evidence="2" key="1">
    <citation type="submission" date="2020-06" db="EMBL/GenBank/DDBJ databases">
        <authorList>
            <consortium name="Wellcome Sanger Institute Data Sharing"/>
        </authorList>
    </citation>
    <scope>NUCLEOTIDE SEQUENCE [LARGE SCALE GENOMIC DNA]</scope>
</reference>
<keyword evidence="1" id="KW-0472">Membrane</keyword>
<sequence>MESGESTPRLSTAAIVAIACNAMVAILLFLLFLILYRACRVPSSTERLPVLALAESETQQRNTHKYLLTTRLQKHKSNVATTA</sequence>